<organism evidence="1 2">
    <name type="scientific">Flavobacterium columnare</name>
    <dbReference type="NCBI Taxonomy" id="996"/>
    <lineage>
        <taxon>Bacteria</taxon>
        <taxon>Pseudomonadati</taxon>
        <taxon>Bacteroidota</taxon>
        <taxon>Flavobacteriia</taxon>
        <taxon>Flavobacteriales</taxon>
        <taxon>Flavobacteriaceae</taxon>
        <taxon>Flavobacterium</taxon>
    </lineage>
</organism>
<evidence type="ECO:0000313" key="1">
    <source>
        <dbReference type="EMBL" id="AMO19871.2"/>
    </source>
</evidence>
<reference evidence="1 2" key="2">
    <citation type="submission" date="2019-05" db="EMBL/GenBank/DDBJ databases">
        <authorList>
            <person name="Ravantti J.J."/>
        </authorList>
    </citation>
    <scope>NUCLEOTIDE SEQUENCE [LARGE SCALE GENOMIC DNA]</scope>
    <source>
        <strain evidence="1 2">B185</strain>
    </source>
</reference>
<protein>
    <submittedName>
        <fullName evidence="1">Uncharacterized protein</fullName>
    </submittedName>
</protein>
<proteinExistence type="predicted"/>
<sequence length="189" mass="21788">MNKMILLFSFLVLNSMSAQKKKPTDNTGANFLLAKNGEASVVFNKKKDLYLIVLKDSMLLSKSKPELIPNTIKVNPLKVKNNTFYHVNWKAIEKKETTIRKELATLNENQIWNPINKTLLLANTEKTVDITEIEYLDRLKTTSQTISKKRNEGYLFSLLSNGDFSLSNKSIMTKYSYNDKTNKYEPIKR</sequence>
<gene>
    <name evidence="1" type="ORF">UN65_05465</name>
</gene>
<dbReference type="EMBL" id="CP010992">
    <property type="protein sequence ID" value="AMO19871.2"/>
    <property type="molecule type" value="Genomic_DNA"/>
</dbReference>
<dbReference type="AlphaFoldDB" id="A0AAI8CH47"/>
<evidence type="ECO:0000313" key="2">
    <source>
        <dbReference type="Proteomes" id="UP000304840"/>
    </source>
</evidence>
<accession>A0AAI8CH47</accession>
<reference evidence="2" key="1">
    <citation type="submission" date="2016-03" db="EMBL/GenBank/DDBJ databases">
        <title>Flavobacterium columnare strain B185, complete genome.</title>
        <authorList>
            <person name="Sundberg L.-R."/>
            <person name="Papponen P."/>
            <person name="Laanto E."/>
        </authorList>
    </citation>
    <scope>NUCLEOTIDE SEQUENCE [LARGE SCALE GENOMIC DNA]</scope>
    <source>
        <strain evidence="2">B185</strain>
    </source>
</reference>
<name>A0AAI8CH47_9FLAO</name>
<dbReference type="RefSeq" id="WP_138425135.1">
    <property type="nucleotide sequence ID" value="NZ_CP010992.1"/>
</dbReference>
<dbReference type="Proteomes" id="UP000304840">
    <property type="component" value="Chromosome"/>
</dbReference>